<evidence type="ECO:0000313" key="4">
    <source>
        <dbReference type="Proteomes" id="UP000256601"/>
    </source>
</evidence>
<evidence type="ECO:0000313" key="1">
    <source>
        <dbReference type="EMBL" id="AOW02131.1"/>
    </source>
</evidence>
<organism evidence="1 3">
    <name type="scientific">Yarrowia lipolytica</name>
    <name type="common">Candida lipolytica</name>
    <dbReference type="NCBI Taxonomy" id="4952"/>
    <lineage>
        <taxon>Eukaryota</taxon>
        <taxon>Fungi</taxon>
        <taxon>Dikarya</taxon>
        <taxon>Ascomycota</taxon>
        <taxon>Saccharomycotina</taxon>
        <taxon>Dipodascomycetes</taxon>
        <taxon>Dipodascales</taxon>
        <taxon>Dipodascales incertae sedis</taxon>
        <taxon>Yarrowia</taxon>
    </lineage>
</organism>
<dbReference type="AlphaFoldDB" id="A0A1D8N916"/>
<reference evidence="2 4" key="2">
    <citation type="submission" date="2018-07" db="EMBL/GenBank/DDBJ databases">
        <title>Draft Genome Assemblies for Five Robust Yarrowia lipolytica Strains Exhibiting High Lipid Production and Pentose Sugar Utilization and Sugar Alcohol Secretion from Undetoxified Lignocellulosic Biomass Hydrolysates.</title>
        <authorList>
            <consortium name="DOE Joint Genome Institute"/>
            <person name="Walker C."/>
            <person name="Ryu S."/>
            <person name="Na H."/>
            <person name="Zane M."/>
            <person name="LaButti K."/>
            <person name="Lipzen A."/>
            <person name="Haridas S."/>
            <person name="Barry K."/>
            <person name="Grigoriev I.V."/>
            <person name="Quarterman J."/>
            <person name="Slininger P."/>
            <person name="Dien B."/>
            <person name="Trinh C.T."/>
        </authorList>
    </citation>
    <scope>NUCLEOTIDE SEQUENCE [LARGE SCALE GENOMIC DNA]</scope>
    <source>
        <strain evidence="2 4">YB392</strain>
    </source>
</reference>
<dbReference type="VEuPathDB" id="FungiDB:YALI1_C00177g"/>
<name>A0A1D8N916_YARLL</name>
<sequence length="161" mass="17943">MCGYARIAQDHLSRGFHHSVSVTVWIHVTVVVVSLRAVELSFGFQSDMLPDPTSTVDFDISLTQSLLTLEPFLSPSSVSMPFFPSYGLLEWRIQAEMSSDQNHLEWRVELQPLSTNTSSPSTTRSMLLVIASRLCGWYRYCGIPAVVLLLSYRCSDGAPVV</sequence>
<dbReference type="EMBL" id="KZ859006">
    <property type="protein sequence ID" value="RDW25275.1"/>
    <property type="molecule type" value="Genomic_DNA"/>
</dbReference>
<reference evidence="1 3" key="1">
    <citation type="journal article" date="2016" name="PLoS ONE">
        <title>Sequence Assembly of Yarrowia lipolytica Strain W29/CLIB89 Shows Transposable Element Diversity.</title>
        <authorList>
            <person name="Magnan C."/>
            <person name="Yu J."/>
            <person name="Chang I."/>
            <person name="Jahn E."/>
            <person name="Kanomata Y."/>
            <person name="Wu J."/>
            <person name="Zeller M."/>
            <person name="Oakes M."/>
            <person name="Baldi P."/>
            <person name="Sandmeyer S."/>
        </authorList>
    </citation>
    <scope>NUCLEOTIDE SEQUENCE [LARGE SCALE GENOMIC DNA]</scope>
    <source>
        <strain evidence="1">CLIB89</strain>
        <strain evidence="3">CLIB89(W29)</strain>
    </source>
</reference>
<dbReference type="Proteomes" id="UP000182444">
    <property type="component" value="Chromosome 1C"/>
</dbReference>
<evidence type="ECO:0000313" key="3">
    <source>
        <dbReference type="Proteomes" id="UP000182444"/>
    </source>
</evidence>
<protein>
    <submittedName>
        <fullName evidence="1">Uncharacterized protein</fullName>
    </submittedName>
</protein>
<dbReference type="EMBL" id="CP017555">
    <property type="protein sequence ID" value="AOW02131.1"/>
    <property type="molecule type" value="Genomic_DNA"/>
</dbReference>
<gene>
    <name evidence="2" type="ORF">B0I71DRAFT_42113</name>
    <name evidence="1" type="ORF">YALI1_C00177g</name>
</gene>
<accession>A0A1D8N916</accession>
<dbReference type="Proteomes" id="UP000256601">
    <property type="component" value="Unassembled WGS sequence"/>
</dbReference>
<evidence type="ECO:0000313" key="2">
    <source>
        <dbReference type="EMBL" id="RDW25275.1"/>
    </source>
</evidence>
<proteinExistence type="predicted"/>